<dbReference type="PANTHER" id="PTHR43344">
    <property type="entry name" value="PHOSPHOSERINE PHOSPHATASE"/>
    <property type="match status" value="1"/>
</dbReference>
<dbReference type="PANTHER" id="PTHR43344:SF13">
    <property type="entry name" value="PHOSPHATASE RV3661-RELATED"/>
    <property type="match status" value="1"/>
</dbReference>
<keyword evidence="2" id="KW-0378">Hydrolase</keyword>
<dbReference type="InterPro" id="IPR036412">
    <property type="entry name" value="HAD-like_sf"/>
</dbReference>
<dbReference type="InterPro" id="IPR023214">
    <property type="entry name" value="HAD_sf"/>
</dbReference>
<dbReference type="GO" id="GO:0016787">
    <property type="term" value="F:hydrolase activity"/>
    <property type="evidence" value="ECO:0007669"/>
    <property type="project" value="UniProtKB-KW"/>
</dbReference>
<evidence type="ECO:0000256" key="1">
    <source>
        <dbReference type="ARBA" id="ARBA00022723"/>
    </source>
</evidence>
<dbReference type="AlphaFoldDB" id="A0A8J3CFQ2"/>
<keyword evidence="5" id="KW-1185">Reference proteome</keyword>
<protein>
    <submittedName>
        <fullName evidence="4">Haloacid dehalogenase</fullName>
    </submittedName>
</protein>
<sequence length="225" mass="25515">MTTLAIFDLDHTLIPADSDHGWGAFLVRHGYVDASEHKAMNDYFYEQYQAGSMNVLEYCEFSFQVFAKNDMATLNQWHEQFMNEFVNPVIHPQALELVQRHKDAGHIPVLISSTNEFVITPIAQKLGFTHIIGTRPEMKDGRYTGNVAGVPSFQAGKITRINEWLTEQGLGTWDDLACTFFYSDSMNDLPLLEKATFPVVTNPDERLQALALARHWMILELFAGA</sequence>
<name>A0A8J3CFQ2_9BURK</name>
<evidence type="ECO:0000256" key="2">
    <source>
        <dbReference type="ARBA" id="ARBA00022801"/>
    </source>
</evidence>
<dbReference type="GO" id="GO:0046872">
    <property type="term" value="F:metal ion binding"/>
    <property type="evidence" value="ECO:0007669"/>
    <property type="project" value="UniProtKB-KW"/>
</dbReference>
<reference evidence="4" key="1">
    <citation type="journal article" date="2014" name="Int. J. Syst. Evol. Microbiol.">
        <title>Complete genome sequence of Corynebacterium casei LMG S-19264T (=DSM 44701T), isolated from a smear-ripened cheese.</title>
        <authorList>
            <consortium name="US DOE Joint Genome Institute (JGI-PGF)"/>
            <person name="Walter F."/>
            <person name="Albersmeier A."/>
            <person name="Kalinowski J."/>
            <person name="Ruckert C."/>
        </authorList>
    </citation>
    <scope>NUCLEOTIDE SEQUENCE</scope>
    <source>
        <strain evidence="4">KCTC 32501</strain>
    </source>
</reference>
<dbReference type="Proteomes" id="UP000614287">
    <property type="component" value="Unassembled WGS sequence"/>
</dbReference>
<dbReference type="NCBIfam" id="TIGR01490">
    <property type="entry name" value="HAD-SF-IB-hyp1"/>
    <property type="match status" value="1"/>
</dbReference>
<dbReference type="Gene3D" id="1.20.1440.100">
    <property type="entry name" value="SG protein - dephosphorylation function"/>
    <property type="match status" value="1"/>
</dbReference>
<dbReference type="Gene3D" id="3.40.50.1000">
    <property type="entry name" value="HAD superfamily/HAD-like"/>
    <property type="match status" value="1"/>
</dbReference>
<reference evidence="4" key="2">
    <citation type="submission" date="2020-09" db="EMBL/GenBank/DDBJ databases">
        <authorList>
            <person name="Sun Q."/>
            <person name="Kim S."/>
        </authorList>
    </citation>
    <scope>NUCLEOTIDE SEQUENCE</scope>
    <source>
        <strain evidence="4">KCTC 32501</strain>
    </source>
</reference>
<dbReference type="CDD" id="cd02612">
    <property type="entry name" value="HAD_PGPPase"/>
    <property type="match status" value="1"/>
</dbReference>
<dbReference type="EMBL" id="BMZG01000001">
    <property type="protein sequence ID" value="GHA65620.1"/>
    <property type="molecule type" value="Genomic_DNA"/>
</dbReference>
<evidence type="ECO:0000313" key="5">
    <source>
        <dbReference type="Proteomes" id="UP000614287"/>
    </source>
</evidence>
<evidence type="ECO:0000256" key="3">
    <source>
        <dbReference type="ARBA" id="ARBA00022842"/>
    </source>
</evidence>
<dbReference type="InterPro" id="IPR050582">
    <property type="entry name" value="HAD-like_SerB"/>
</dbReference>
<accession>A0A8J3CFQ2</accession>
<keyword evidence="3" id="KW-0460">Magnesium</keyword>
<dbReference type="Pfam" id="PF12710">
    <property type="entry name" value="HAD"/>
    <property type="match status" value="1"/>
</dbReference>
<dbReference type="NCBIfam" id="TIGR01488">
    <property type="entry name" value="HAD-SF-IB"/>
    <property type="match status" value="1"/>
</dbReference>
<gene>
    <name evidence="4" type="ORF">GCM10009007_02800</name>
</gene>
<dbReference type="SUPFAM" id="SSF56784">
    <property type="entry name" value="HAD-like"/>
    <property type="match status" value="1"/>
</dbReference>
<keyword evidence="1" id="KW-0479">Metal-binding</keyword>
<dbReference type="InterPro" id="IPR006385">
    <property type="entry name" value="HAD_hydro_SerB1"/>
</dbReference>
<organism evidence="4 5">
    <name type="scientific">Formosimonas limnophila</name>
    <dbReference type="NCBI Taxonomy" id="1384487"/>
    <lineage>
        <taxon>Bacteria</taxon>
        <taxon>Pseudomonadati</taxon>
        <taxon>Pseudomonadota</taxon>
        <taxon>Betaproteobacteria</taxon>
        <taxon>Burkholderiales</taxon>
        <taxon>Burkholderiaceae</taxon>
        <taxon>Formosimonas</taxon>
    </lineage>
</organism>
<dbReference type="RefSeq" id="WP_189490581.1">
    <property type="nucleotide sequence ID" value="NZ_BMZG01000001.1"/>
</dbReference>
<comment type="caution">
    <text evidence="4">The sequence shown here is derived from an EMBL/GenBank/DDBJ whole genome shotgun (WGS) entry which is preliminary data.</text>
</comment>
<evidence type="ECO:0000313" key="4">
    <source>
        <dbReference type="EMBL" id="GHA65620.1"/>
    </source>
</evidence>
<proteinExistence type="predicted"/>